<dbReference type="InterPro" id="IPR002525">
    <property type="entry name" value="Transp_IS110-like_N"/>
</dbReference>
<name>A0A3N0DR64_9ACTN</name>
<dbReference type="PANTHER" id="PTHR33055:SF16">
    <property type="entry name" value="TRANSPOSASE FOR INSERTION SEQUENCE ELEMENT IS1547"/>
    <property type="match status" value="1"/>
</dbReference>
<proteinExistence type="predicted"/>
<accession>A0A3N0DR64</accession>
<dbReference type="Pfam" id="PF02371">
    <property type="entry name" value="Transposase_20"/>
    <property type="match status" value="1"/>
</dbReference>
<gene>
    <name evidence="3" type="ORF">EFW17_23620</name>
</gene>
<dbReference type="NCBIfam" id="NF033542">
    <property type="entry name" value="transpos_IS110"/>
    <property type="match status" value="1"/>
</dbReference>
<dbReference type="Proteomes" id="UP000269198">
    <property type="component" value="Unassembled WGS sequence"/>
</dbReference>
<dbReference type="GO" id="GO:0003677">
    <property type="term" value="F:DNA binding"/>
    <property type="evidence" value="ECO:0007669"/>
    <property type="project" value="InterPro"/>
</dbReference>
<feature type="domain" description="Transposase IS116/IS110/IS902 C-terminal" evidence="2">
    <location>
        <begin position="223"/>
        <end position="302"/>
    </location>
</feature>
<evidence type="ECO:0000313" key="4">
    <source>
        <dbReference type="Proteomes" id="UP000269198"/>
    </source>
</evidence>
<protein>
    <submittedName>
        <fullName evidence="3">IS110 family transposase</fullName>
    </submittedName>
</protein>
<evidence type="ECO:0000259" key="1">
    <source>
        <dbReference type="Pfam" id="PF01548"/>
    </source>
</evidence>
<keyword evidence="4" id="KW-1185">Reference proteome</keyword>
<dbReference type="PANTHER" id="PTHR33055">
    <property type="entry name" value="TRANSPOSASE FOR INSERTION SEQUENCE ELEMENT IS1111A"/>
    <property type="match status" value="1"/>
</dbReference>
<dbReference type="OrthoDB" id="4337860at2"/>
<dbReference type="AlphaFoldDB" id="A0A3N0DR64"/>
<reference evidence="3 4" key="1">
    <citation type="submission" date="2018-11" db="EMBL/GenBank/DDBJ databases">
        <title>The genome draft of YIM 96095.</title>
        <authorList>
            <person name="Tang S.-K."/>
            <person name="Chunyu W.-X."/>
            <person name="Feng Y.-Z."/>
        </authorList>
    </citation>
    <scope>NUCLEOTIDE SEQUENCE [LARGE SCALE GENOMIC DNA]</scope>
    <source>
        <strain evidence="3 4">YIM 96095</strain>
    </source>
</reference>
<comment type="caution">
    <text evidence="3">The sequence shown here is derived from an EMBL/GenBank/DDBJ whole genome shotgun (WGS) entry which is preliminary data.</text>
</comment>
<evidence type="ECO:0000313" key="3">
    <source>
        <dbReference type="EMBL" id="RNL77966.1"/>
    </source>
</evidence>
<feature type="domain" description="Transposase IS110-like N-terminal" evidence="1">
    <location>
        <begin position="4"/>
        <end position="153"/>
    </location>
</feature>
<organism evidence="3 4">
    <name type="scientific">Halostreptopolyspora alba</name>
    <dbReference type="NCBI Taxonomy" id="2487137"/>
    <lineage>
        <taxon>Bacteria</taxon>
        <taxon>Bacillati</taxon>
        <taxon>Actinomycetota</taxon>
        <taxon>Actinomycetes</taxon>
        <taxon>Streptosporangiales</taxon>
        <taxon>Nocardiopsidaceae</taxon>
        <taxon>Halostreptopolyspora</taxon>
    </lineage>
</organism>
<evidence type="ECO:0000259" key="2">
    <source>
        <dbReference type="Pfam" id="PF02371"/>
    </source>
</evidence>
<sequence length="351" mass="37949">MVTVGIDPHKRVCYAAVVDTAGRRIGPVHKTAGARALPGLLEWARRRSEGAEVLWAIEDGRGLARALADALLLAGQTVVWVPARAMAAQRRLHERTGAKSDAIDAVAVARAHLAAGAMATHRIDARVRLLRLLVDSRADLVQRRTQVANRLIAWAHTWLEHTPGDLTRPRGRAALEATLDAAGLDARVREVFTEALAEAATLSGRITQLETRIRGLVEPLAPHLLAIPGIGHMSAAVLIGEIGDITRFPRAATLAAHTGCAPVPVSSSGRERHRLCRGGNRRLNSVVHIAAVVQRRFHAGAAALLQRLEPVKGKRGAYRVLKRHLIDVIYRAMVADRAGWDPPTTKPHPTN</sequence>
<dbReference type="InterPro" id="IPR047650">
    <property type="entry name" value="Transpos_IS110"/>
</dbReference>
<dbReference type="InterPro" id="IPR003346">
    <property type="entry name" value="Transposase_20"/>
</dbReference>
<dbReference type="GO" id="GO:0006313">
    <property type="term" value="P:DNA transposition"/>
    <property type="evidence" value="ECO:0007669"/>
    <property type="project" value="InterPro"/>
</dbReference>
<dbReference type="EMBL" id="RJMB01000055">
    <property type="protein sequence ID" value="RNL77966.1"/>
    <property type="molecule type" value="Genomic_DNA"/>
</dbReference>
<dbReference type="GO" id="GO:0004803">
    <property type="term" value="F:transposase activity"/>
    <property type="evidence" value="ECO:0007669"/>
    <property type="project" value="InterPro"/>
</dbReference>
<dbReference type="Pfam" id="PF01548">
    <property type="entry name" value="DEDD_Tnp_IS110"/>
    <property type="match status" value="1"/>
</dbReference>